<comment type="caution">
    <text evidence="3">The sequence shown here is derived from an EMBL/GenBank/DDBJ whole genome shotgun (WGS) entry which is preliminary data.</text>
</comment>
<evidence type="ECO:0000313" key="3">
    <source>
        <dbReference type="EMBL" id="GAA4128911.1"/>
    </source>
</evidence>
<feature type="compositionally biased region" description="Basic and acidic residues" evidence="1">
    <location>
        <begin position="96"/>
        <end position="107"/>
    </location>
</feature>
<proteinExistence type="predicted"/>
<protein>
    <submittedName>
        <fullName evidence="3">Uncharacterized protein</fullName>
    </submittedName>
</protein>
<feature type="region of interest" description="Disordered" evidence="1">
    <location>
        <begin position="10"/>
        <end position="34"/>
    </location>
</feature>
<feature type="transmembrane region" description="Helical" evidence="2">
    <location>
        <begin position="42"/>
        <end position="61"/>
    </location>
</feature>
<dbReference type="EMBL" id="BAABDO010000004">
    <property type="protein sequence ID" value="GAA4128911.1"/>
    <property type="molecule type" value="Genomic_DNA"/>
</dbReference>
<sequence length="114" mass="11903">MLDAVKLRMARNGGGRPASRVGAREPAPGQGTRIPAKRSKGLVMLYVLIAIAGLAVAGPLFGADSRDGLDWAPGDFWLPRRRTARAVRTAGSPARADGDRAAADRCRRTAPAAG</sequence>
<gene>
    <name evidence="3" type="ORF">GCM10022416_05000</name>
</gene>
<keyword evidence="4" id="KW-1185">Reference proteome</keyword>
<evidence type="ECO:0000313" key="4">
    <source>
        <dbReference type="Proteomes" id="UP001500266"/>
    </source>
</evidence>
<organism evidence="3 4">
    <name type="scientific">Actinomadura keratinilytica</name>
    <dbReference type="NCBI Taxonomy" id="547461"/>
    <lineage>
        <taxon>Bacteria</taxon>
        <taxon>Bacillati</taxon>
        <taxon>Actinomycetota</taxon>
        <taxon>Actinomycetes</taxon>
        <taxon>Streptosporangiales</taxon>
        <taxon>Thermomonosporaceae</taxon>
        <taxon>Actinomadura</taxon>
    </lineage>
</organism>
<evidence type="ECO:0000256" key="1">
    <source>
        <dbReference type="SAM" id="MobiDB-lite"/>
    </source>
</evidence>
<accession>A0ABP7Y2Z4</accession>
<keyword evidence="2" id="KW-1133">Transmembrane helix</keyword>
<name>A0ABP7Y2Z4_9ACTN</name>
<reference evidence="4" key="1">
    <citation type="journal article" date="2019" name="Int. J. Syst. Evol. Microbiol.">
        <title>The Global Catalogue of Microorganisms (GCM) 10K type strain sequencing project: providing services to taxonomists for standard genome sequencing and annotation.</title>
        <authorList>
            <consortium name="The Broad Institute Genomics Platform"/>
            <consortium name="The Broad Institute Genome Sequencing Center for Infectious Disease"/>
            <person name="Wu L."/>
            <person name="Ma J."/>
        </authorList>
    </citation>
    <scope>NUCLEOTIDE SEQUENCE [LARGE SCALE GENOMIC DNA]</scope>
    <source>
        <strain evidence="4">JCM 17316</strain>
    </source>
</reference>
<evidence type="ECO:0000256" key="2">
    <source>
        <dbReference type="SAM" id="Phobius"/>
    </source>
</evidence>
<dbReference type="Proteomes" id="UP001500266">
    <property type="component" value="Unassembled WGS sequence"/>
</dbReference>
<keyword evidence="2" id="KW-0472">Membrane</keyword>
<keyword evidence="2" id="KW-0812">Transmembrane</keyword>
<feature type="region of interest" description="Disordered" evidence="1">
    <location>
        <begin position="88"/>
        <end position="114"/>
    </location>
</feature>